<evidence type="ECO:0000313" key="3">
    <source>
        <dbReference type="Proteomes" id="UP001549921"/>
    </source>
</evidence>
<dbReference type="EMBL" id="JBEDNZ010000017">
    <property type="protein sequence ID" value="KAL0822072.1"/>
    <property type="molecule type" value="Genomic_DNA"/>
</dbReference>
<evidence type="ECO:0000313" key="2">
    <source>
        <dbReference type="EMBL" id="KAL0822072.1"/>
    </source>
</evidence>
<dbReference type="PANTHER" id="PTHR47027">
    <property type="entry name" value="REVERSE TRANSCRIPTASE DOMAIN-CONTAINING PROTEIN"/>
    <property type="match status" value="1"/>
</dbReference>
<proteinExistence type="predicted"/>
<sequence>MESISERVLYTTIQISKNLILKVIVAYSPTCNEKDDTKIYRFYEDIEKAMASHKATHTLIIGDFNAKIGKKQDASESFMGSYGYGDRNYRGTMLTDFLQANKLFHMSSFFQKRPERKWTWLSPGGRTKNEIDYIFGTNKFIVQDVTVLNNFYTGSDHRLIRAKITLNSKLERYTKLGKCKNNQLDPLKIRTNEADYKSLLKEELGKINSESMKLDEFSETLNRVVLETSLKVAKKCKGRRDKFTQETQILLQQRRDMITKGSKNTQKFKELCKTTREHVERDVEAWKENIVQCVIEKHRGPKVFCKALQSGNHQITKIKDMNGVLATDRAKILKVIENYYQVLYSPMTEQPSNINRSKIRNIGSEEIPDIDSDEIWNALSKVKSGKAGGEDGIVPEMLKEGGESLIAELADLFNRCLSEGNIPKNWENAIVILLYKKGCKADLNNYRPISLLSQTYKLFSKILTNRLTRKLDFYQPREQAGFRQGYSTIDHILAVRVLIEKSTEYQIPIWLAFVDYKKAFDSVETWAVSESLRNARVDNRYINIIESVYSNATLKVAIPYHTKPVKIQRGVRQGDTISPKLFSLVLEDVFKKLDWEDKGLSIAGARLSNLRFADDVVLFASDPEELQTMVHELHNASLNVGLEMNLTKTKVMTTDTESTAVIKVRGTPLEIVNKYVYLGQEVKLGKENQETEINRRVRLGWAAFAKLDFAFRMNLTSSQKARIYNQCILPVLTYGAETWVTTKAILQKLIVTQRAMERKLVGVSLRDRMTNKWLRKESKVSDIVKRIANLKWQWAGHIARKSDSWCKDLLEWRPWEHKRPVGRPQMRWKDDIRKVAGQNWMLVAQDRARWKGLKEAYTKLVEEGLR</sequence>
<comment type="caution">
    <text evidence="2">The sequence shown here is derived from an EMBL/GenBank/DDBJ whole genome shotgun (WGS) entry which is preliminary data.</text>
</comment>
<name>A0ABD0SQH9_LOXSC</name>
<protein>
    <recommendedName>
        <fullName evidence="1">Reverse transcriptase domain-containing protein</fullName>
    </recommendedName>
</protein>
<gene>
    <name evidence="2" type="ORF">ABMA28_005437</name>
</gene>
<dbReference type="Gene3D" id="3.60.10.10">
    <property type="entry name" value="Endonuclease/exonuclease/phosphatase"/>
    <property type="match status" value="1"/>
</dbReference>
<organism evidence="2 3">
    <name type="scientific">Loxostege sticticalis</name>
    <name type="common">Beet webworm moth</name>
    <dbReference type="NCBI Taxonomy" id="481309"/>
    <lineage>
        <taxon>Eukaryota</taxon>
        <taxon>Metazoa</taxon>
        <taxon>Ecdysozoa</taxon>
        <taxon>Arthropoda</taxon>
        <taxon>Hexapoda</taxon>
        <taxon>Insecta</taxon>
        <taxon>Pterygota</taxon>
        <taxon>Neoptera</taxon>
        <taxon>Endopterygota</taxon>
        <taxon>Lepidoptera</taxon>
        <taxon>Glossata</taxon>
        <taxon>Ditrysia</taxon>
        <taxon>Pyraloidea</taxon>
        <taxon>Crambidae</taxon>
        <taxon>Pyraustinae</taxon>
        <taxon>Loxostege</taxon>
    </lineage>
</organism>
<dbReference type="InterPro" id="IPR043502">
    <property type="entry name" value="DNA/RNA_pol_sf"/>
</dbReference>
<reference evidence="2 3" key="1">
    <citation type="submission" date="2024-06" db="EMBL/GenBank/DDBJ databases">
        <title>A chromosome-level genome assembly of beet webworm, Loxostege sticticalis.</title>
        <authorList>
            <person name="Zhang Y."/>
        </authorList>
    </citation>
    <scope>NUCLEOTIDE SEQUENCE [LARGE SCALE GENOMIC DNA]</scope>
    <source>
        <strain evidence="2">AQ028</strain>
        <tissue evidence="2">Male pupae</tissue>
    </source>
</reference>
<feature type="domain" description="Reverse transcriptase" evidence="1">
    <location>
        <begin position="415"/>
        <end position="682"/>
    </location>
</feature>
<dbReference type="Proteomes" id="UP001549921">
    <property type="component" value="Unassembled WGS sequence"/>
</dbReference>
<dbReference type="InterPro" id="IPR043128">
    <property type="entry name" value="Rev_trsase/Diguanyl_cyclase"/>
</dbReference>
<dbReference type="SUPFAM" id="SSF56672">
    <property type="entry name" value="DNA/RNA polymerases"/>
    <property type="match status" value="1"/>
</dbReference>
<dbReference type="InterPro" id="IPR005135">
    <property type="entry name" value="Endo/exonuclease/phosphatase"/>
</dbReference>
<dbReference type="InterPro" id="IPR000477">
    <property type="entry name" value="RT_dom"/>
</dbReference>
<dbReference type="CDD" id="cd01650">
    <property type="entry name" value="RT_nLTR_like"/>
    <property type="match status" value="1"/>
</dbReference>
<accession>A0ABD0SQH9</accession>
<dbReference type="GO" id="GO:0071897">
    <property type="term" value="P:DNA biosynthetic process"/>
    <property type="evidence" value="ECO:0007669"/>
    <property type="project" value="UniProtKB-ARBA"/>
</dbReference>
<dbReference type="PANTHER" id="PTHR47027:SF20">
    <property type="entry name" value="REVERSE TRANSCRIPTASE-LIKE PROTEIN WITH RNA-DIRECTED DNA POLYMERASE DOMAIN"/>
    <property type="match status" value="1"/>
</dbReference>
<dbReference type="SUPFAM" id="SSF56219">
    <property type="entry name" value="DNase I-like"/>
    <property type="match status" value="1"/>
</dbReference>
<evidence type="ECO:0000259" key="1">
    <source>
        <dbReference type="PROSITE" id="PS50878"/>
    </source>
</evidence>
<dbReference type="InterPro" id="IPR036691">
    <property type="entry name" value="Endo/exonu/phosph_ase_sf"/>
</dbReference>
<dbReference type="Pfam" id="PF00078">
    <property type="entry name" value="RVT_1"/>
    <property type="match status" value="1"/>
</dbReference>
<dbReference type="AlphaFoldDB" id="A0ABD0SQH9"/>
<dbReference type="Gene3D" id="3.30.70.270">
    <property type="match status" value="1"/>
</dbReference>
<dbReference type="PROSITE" id="PS50878">
    <property type="entry name" value="RT_POL"/>
    <property type="match status" value="1"/>
</dbReference>
<dbReference type="Pfam" id="PF14529">
    <property type="entry name" value="Exo_endo_phos_2"/>
    <property type="match status" value="1"/>
</dbReference>